<organism evidence="2 3">
    <name type="scientific">Paraglomus brasilianum</name>
    <dbReference type="NCBI Taxonomy" id="144538"/>
    <lineage>
        <taxon>Eukaryota</taxon>
        <taxon>Fungi</taxon>
        <taxon>Fungi incertae sedis</taxon>
        <taxon>Mucoromycota</taxon>
        <taxon>Glomeromycotina</taxon>
        <taxon>Glomeromycetes</taxon>
        <taxon>Paraglomerales</taxon>
        <taxon>Paraglomeraceae</taxon>
        <taxon>Paraglomus</taxon>
    </lineage>
</organism>
<accession>A0A9N9DDQ8</accession>
<gene>
    <name evidence="2" type="ORF">PBRASI_LOCUS9597</name>
</gene>
<feature type="non-terminal residue" evidence="2">
    <location>
        <position position="1"/>
    </location>
</feature>
<feature type="region of interest" description="Disordered" evidence="1">
    <location>
        <begin position="21"/>
        <end position="41"/>
    </location>
</feature>
<dbReference type="Proteomes" id="UP000789739">
    <property type="component" value="Unassembled WGS sequence"/>
</dbReference>
<proteinExistence type="predicted"/>
<feature type="compositionally biased region" description="Pro residues" evidence="1">
    <location>
        <begin position="21"/>
        <end position="32"/>
    </location>
</feature>
<comment type="caution">
    <text evidence="2">The sequence shown here is derived from an EMBL/GenBank/DDBJ whole genome shotgun (WGS) entry which is preliminary data.</text>
</comment>
<dbReference type="AlphaFoldDB" id="A0A9N9DDQ8"/>
<evidence type="ECO:0000313" key="2">
    <source>
        <dbReference type="EMBL" id="CAG8637657.1"/>
    </source>
</evidence>
<name>A0A9N9DDQ8_9GLOM</name>
<protein>
    <submittedName>
        <fullName evidence="2">691_t:CDS:1</fullName>
    </submittedName>
</protein>
<keyword evidence="3" id="KW-1185">Reference proteome</keyword>
<evidence type="ECO:0000313" key="3">
    <source>
        <dbReference type="Proteomes" id="UP000789739"/>
    </source>
</evidence>
<sequence>YPPKYYKLPPYAPPRNYPPKYYEPPLPPPPPNSRNYPPMYYKSPHRHPELYDENYLHYSRVDDRYGYGYESDPRKYYIDAYDPYDYGYGYYYRPPPSSVVHEIPKWNDVKNSKSYLRRRVYTGSDIKRESKKKIPRRQTERVVYG</sequence>
<dbReference type="EMBL" id="CAJVPI010002184">
    <property type="protein sequence ID" value="CAG8637657.1"/>
    <property type="molecule type" value="Genomic_DNA"/>
</dbReference>
<reference evidence="2" key="1">
    <citation type="submission" date="2021-06" db="EMBL/GenBank/DDBJ databases">
        <authorList>
            <person name="Kallberg Y."/>
            <person name="Tangrot J."/>
            <person name="Rosling A."/>
        </authorList>
    </citation>
    <scope>NUCLEOTIDE SEQUENCE</scope>
    <source>
        <strain evidence="2">BR232B</strain>
    </source>
</reference>
<evidence type="ECO:0000256" key="1">
    <source>
        <dbReference type="SAM" id="MobiDB-lite"/>
    </source>
</evidence>